<accession>A0A2T8KTZ8</accession>
<gene>
    <name evidence="2" type="ORF">PAHAL_1G037200</name>
</gene>
<feature type="region of interest" description="Disordered" evidence="1">
    <location>
        <begin position="19"/>
        <end position="38"/>
    </location>
</feature>
<dbReference type="AlphaFoldDB" id="A0A2T8KTZ8"/>
<dbReference type="EMBL" id="CM008046">
    <property type="protein sequence ID" value="PVH65609.1"/>
    <property type="molecule type" value="Genomic_DNA"/>
</dbReference>
<organism evidence="2">
    <name type="scientific">Panicum hallii</name>
    <dbReference type="NCBI Taxonomy" id="206008"/>
    <lineage>
        <taxon>Eukaryota</taxon>
        <taxon>Viridiplantae</taxon>
        <taxon>Streptophyta</taxon>
        <taxon>Embryophyta</taxon>
        <taxon>Tracheophyta</taxon>
        <taxon>Spermatophyta</taxon>
        <taxon>Magnoliopsida</taxon>
        <taxon>Liliopsida</taxon>
        <taxon>Poales</taxon>
        <taxon>Poaceae</taxon>
        <taxon>PACMAD clade</taxon>
        <taxon>Panicoideae</taxon>
        <taxon>Panicodae</taxon>
        <taxon>Paniceae</taxon>
        <taxon>Panicinae</taxon>
        <taxon>Panicum</taxon>
        <taxon>Panicum sect. Panicum</taxon>
    </lineage>
</organism>
<name>A0A2T8KTZ8_9POAL</name>
<evidence type="ECO:0000256" key="1">
    <source>
        <dbReference type="SAM" id="MobiDB-lite"/>
    </source>
</evidence>
<protein>
    <submittedName>
        <fullName evidence="2">Uncharacterized protein</fullName>
    </submittedName>
</protein>
<proteinExistence type="predicted"/>
<evidence type="ECO:0000313" key="2">
    <source>
        <dbReference type="EMBL" id="PVH65609.1"/>
    </source>
</evidence>
<reference evidence="2" key="1">
    <citation type="submission" date="2018-04" db="EMBL/GenBank/DDBJ databases">
        <title>WGS assembly of Panicum hallii.</title>
        <authorList>
            <person name="Lovell J."/>
            <person name="Jenkins J."/>
            <person name="Lowry D."/>
            <person name="Mamidi S."/>
            <person name="Sreedasyam A."/>
            <person name="Weng X."/>
            <person name="Barry K."/>
            <person name="Bonette J."/>
            <person name="Campitelli B."/>
            <person name="Daum C."/>
            <person name="Gordon S."/>
            <person name="Gould B."/>
            <person name="Lipzen A."/>
            <person name="Macqueen A."/>
            <person name="Palacio-Mejia J."/>
            <person name="Plott C."/>
            <person name="Shakirov E."/>
            <person name="Shu S."/>
            <person name="Yoshinaga Y."/>
            <person name="Zane M."/>
            <person name="Rokhsar D."/>
            <person name="Grimwood J."/>
            <person name="Schmutz J."/>
            <person name="Juenger T."/>
        </authorList>
    </citation>
    <scope>NUCLEOTIDE SEQUENCE [LARGE SCALE GENOMIC DNA]</scope>
    <source>
        <strain evidence="2">FIL2</strain>
    </source>
</reference>
<sequence length="108" mass="12659">MEPWRLGLWARWTDRTRHVQGESERGGPMRTCRRHEPPRRGARLRSADCYRALETLHQIKTTHGFDPFSFPTSCHGQRGSVDDGALKFMRTENRIQYGIDYLIRFGLV</sequence>
<dbReference type="Gramene" id="PVH65609">
    <property type="protein sequence ID" value="PVH65609"/>
    <property type="gene ID" value="PAHAL_1G037200"/>
</dbReference>
<dbReference type="Proteomes" id="UP000243499">
    <property type="component" value="Chromosome 1"/>
</dbReference>